<evidence type="ECO:0000256" key="1">
    <source>
        <dbReference type="SAM" id="MobiDB-lite"/>
    </source>
</evidence>
<protein>
    <submittedName>
        <fullName evidence="3">Zinc ribbon domain-containing protein</fullName>
    </submittedName>
</protein>
<evidence type="ECO:0000313" key="4">
    <source>
        <dbReference type="Proteomes" id="UP000614424"/>
    </source>
</evidence>
<dbReference type="Proteomes" id="UP000614424">
    <property type="component" value="Unassembled WGS sequence"/>
</dbReference>
<name>A0A8J6NCJ0_9BACT</name>
<reference evidence="3 4" key="1">
    <citation type="submission" date="2020-08" db="EMBL/GenBank/DDBJ databases">
        <title>Bridging the membrane lipid divide: bacteria of the FCB group superphylum have the potential to synthesize archaeal ether lipids.</title>
        <authorList>
            <person name="Villanueva L."/>
            <person name="Von Meijenfeldt F.A.B."/>
            <person name="Westbye A.B."/>
            <person name="Yadav S."/>
            <person name="Hopmans E.C."/>
            <person name="Dutilh B.E."/>
            <person name="Sinninghe Damste J.S."/>
        </authorList>
    </citation>
    <scope>NUCLEOTIDE SEQUENCE [LARGE SCALE GENOMIC DNA]</scope>
    <source>
        <strain evidence="3">NIOZ-UU47</strain>
    </source>
</reference>
<feature type="domain" description="Putative regulatory protein FmdB zinc ribbon" evidence="2">
    <location>
        <begin position="1"/>
        <end position="41"/>
    </location>
</feature>
<dbReference type="InterPro" id="IPR013429">
    <property type="entry name" value="Regulatory_FmdB_Zinc_ribbon"/>
</dbReference>
<organism evidence="3 4">
    <name type="scientific">Candidatus Desulfobia pelagia</name>
    <dbReference type="NCBI Taxonomy" id="2841692"/>
    <lineage>
        <taxon>Bacteria</taxon>
        <taxon>Pseudomonadati</taxon>
        <taxon>Thermodesulfobacteriota</taxon>
        <taxon>Desulfobulbia</taxon>
        <taxon>Desulfobulbales</taxon>
        <taxon>Desulfobulbaceae</taxon>
        <taxon>Candidatus Desulfobia</taxon>
    </lineage>
</organism>
<evidence type="ECO:0000259" key="2">
    <source>
        <dbReference type="SMART" id="SM00834"/>
    </source>
</evidence>
<gene>
    <name evidence="3" type="ORF">H8E41_05570</name>
</gene>
<dbReference type="NCBIfam" id="TIGR02605">
    <property type="entry name" value="CxxC_CxxC_SSSS"/>
    <property type="match status" value="1"/>
</dbReference>
<comment type="caution">
    <text evidence="3">The sequence shown here is derived from an EMBL/GenBank/DDBJ whole genome shotgun (WGS) entry which is preliminary data.</text>
</comment>
<sequence>MPIYEYECNTCTTITEEWQSISDAPLTACPHCDGSLKKIISSSSFRLKGGGWYADGYGNTKPTECKSSGSPSTPAVADSSKSTPAPAATSSSEGCKKSSAQACPCAS</sequence>
<feature type="region of interest" description="Disordered" evidence="1">
    <location>
        <begin position="63"/>
        <end position="107"/>
    </location>
</feature>
<dbReference type="Pfam" id="PF09723">
    <property type="entry name" value="Zn_ribbon_8"/>
    <property type="match status" value="1"/>
</dbReference>
<proteinExistence type="predicted"/>
<dbReference type="AlphaFoldDB" id="A0A8J6NCJ0"/>
<feature type="compositionally biased region" description="Low complexity" evidence="1">
    <location>
        <begin position="79"/>
        <end position="92"/>
    </location>
</feature>
<accession>A0A8J6NCJ0</accession>
<dbReference type="SMART" id="SM00834">
    <property type="entry name" value="CxxC_CXXC_SSSS"/>
    <property type="match status" value="1"/>
</dbReference>
<dbReference type="PANTHER" id="PTHR34404:SF2">
    <property type="entry name" value="CONSERVED SERINE RICH PROTEIN"/>
    <property type="match status" value="1"/>
</dbReference>
<dbReference type="PANTHER" id="PTHR34404">
    <property type="entry name" value="REGULATORY PROTEIN, FMDB FAMILY"/>
    <property type="match status" value="1"/>
</dbReference>
<evidence type="ECO:0000313" key="3">
    <source>
        <dbReference type="EMBL" id="MBC8317354.1"/>
    </source>
</evidence>
<dbReference type="EMBL" id="JACNJZ010000084">
    <property type="protein sequence ID" value="MBC8317354.1"/>
    <property type="molecule type" value="Genomic_DNA"/>
</dbReference>
<feature type="compositionally biased region" description="Polar residues" evidence="1">
    <location>
        <begin position="63"/>
        <end position="73"/>
    </location>
</feature>